<dbReference type="Proteomes" id="UP001515480">
    <property type="component" value="Unassembled WGS sequence"/>
</dbReference>
<feature type="compositionally biased region" description="Polar residues" evidence="2">
    <location>
        <begin position="1516"/>
        <end position="1526"/>
    </location>
</feature>
<feature type="region of interest" description="Disordered" evidence="2">
    <location>
        <begin position="722"/>
        <end position="937"/>
    </location>
</feature>
<dbReference type="EMBL" id="JBGBPQ010000017">
    <property type="protein sequence ID" value="KAL1507592.1"/>
    <property type="molecule type" value="Genomic_DNA"/>
</dbReference>
<dbReference type="GO" id="GO:0005634">
    <property type="term" value="C:nucleus"/>
    <property type="evidence" value="ECO:0007669"/>
    <property type="project" value="TreeGrafter"/>
</dbReference>
<accession>A0AB34IUB7</accession>
<evidence type="ECO:0000259" key="5">
    <source>
        <dbReference type="Pfam" id="PF25373"/>
    </source>
</evidence>
<dbReference type="PANTHER" id="PTHR12706">
    <property type="entry name" value="STRAWBERRY NOTCH-RELATED"/>
    <property type="match status" value="1"/>
</dbReference>
<dbReference type="InterPro" id="IPR039187">
    <property type="entry name" value="SNO_AAA"/>
</dbReference>
<dbReference type="Pfam" id="PF13872">
    <property type="entry name" value="AAA_34"/>
    <property type="match status" value="1"/>
</dbReference>
<dbReference type="SUPFAM" id="SSF52540">
    <property type="entry name" value="P-loop containing nucleoside triphosphate hydrolases"/>
    <property type="match status" value="2"/>
</dbReference>
<keyword evidence="7" id="KW-1185">Reference proteome</keyword>
<evidence type="ECO:0000313" key="6">
    <source>
        <dbReference type="EMBL" id="KAL1507592.1"/>
    </source>
</evidence>
<dbReference type="InterPro" id="IPR026741">
    <property type="entry name" value="SNO"/>
</dbReference>
<protein>
    <submittedName>
        <fullName evidence="6">Uncharacterized protein</fullName>
    </submittedName>
</protein>
<feature type="region of interest" description="Disordered" evidence="2">
    <location>
        <begin position="1496"/>
        <end position="1526"/>
    </location>
</feature>
<feature type="region of interest" description="Disordered" evidence="2">
    <location>
        <begin position="83"/>
        <end position="146"/>
    </location>
</feature>
<evidence type="ECO:0000256" key="1">
    <source>
        <dbReference type="ARBA" id="ARBA00006992"/>
    </source>
</evidence>
<gene>
    <name evidence="6" type="ORF">AB1Y20_007211</name>
</gene>
<name>A0AB34IUB7_PRYPA</name>
<dbReference type="InterPro" id="IPR057332">
    <property type="entry name" value="SBNO_a/b_dom"/>
</dbReference>
<feature type="domain" description="SBNO alpha/beta" evidence="5">
    <location>
        <begin position="1314"/>
        <end position="1422"/>
    </location>
</feature>
<proteinExistence type="inferred from homology"/>
<sequence>MDDDEVQFVGADGFDVQRNAAHARFDCRVKPFSPEDEKACALFCDLCFCWVCDVPAGKCAAWSEHYLCDGSVKWTTLRQRRKRRQEEEASRNQQSREQPSQEEVAARFAQAGGEASAPDPGAQQEGEWNAREQQACERPQDEESEEMFTEYVPQHYEGGQRHPDPLVETTSLSFADLPAITYELQLPKGIYSQKTVANPLGGALSCAQLESVVYACQKHETHNADGYRAGFFIGDGVGLGKGRQLAAIVYENWLRGRKRHLWISVSADLSFDAERDLSDIGAGALSVVNITKIPYGKHIDLKEGIIFSTYAALRGSSKDTSRLQMLVKWLGGQRAEGCILFDESHKAKNLISEKESEKSSSQSKQGSSKTAKAVSELQKLCPQARVVYCSATGASSLANMAYMERLGMWGAGTAFADFAAFRTCVESSGYGAMELVALDMKRRGMYLSRQLSFKAAEFDTDIIDLTTQQKRIYDDAAMFWSELYDCMDFAISTLKIRSTRNHPSGRVMSHYWGCHQRFFRQMCMAMKVPRTIEVAKAAIAEGKCVVIGLQTTGEARLDAAIEKDEDLDEFEGMKEVVSFLLDKFPTGDYLDIEPDDMSDEEEEDEEVLEQVTASRHERHARSRAHNEAAEMDSQSDDNMDAFIVDDDEEEMEESASDAGWVSAAIKKLTMGQLRRILRSARIPDQQYTERSHLVARVKEIPARSRSGYCDSLEALFEKAGIPITRDMRERAQSSASASGPSREEGQEEATLEKPSSETQPGGRRVRARRRVVDDDDEDADQSKSGTAGAPIVNLDDTDDEDSWISPLAHGKRKRSMGTNATKGRHMSKSSVCSPSKEYISLISDEDESSEEHDIVLDECQRGNEDKSTEEHGKSLKKYQRGNEHKSSEEHDIVHEKSQRANGSKSREKQDKGPKKYQHGDDESSEEHDKDLEKFQHGNEHEIRLLKRLVKQLRGKLKKLSLPNNPLDTLINELGGPEKVAEMTGRKGRLVKNSAGNMIYQRRNDGERDAQGKKVSMEHLNVEERKNFQEGRKLVAIISEAASSGISLQADLRVSNQRRRVHVTLELPWSADQCIQQCGRTHRSNQKQGPQYLLMMTACGGERRFASTVAQRLQALGALTKGDRRAADANDLSQFDVDTSYGREGLAEVLETVLYPVKSSESAPPKYVSEALGLRSNHELQANWTKYLEDAESACVSSGIDKKVKSVKRFLNKLLGMTVDMQSKIFTHFNACLEQIIKVAKENHKFDEGVVDIRGQTGRAIQIDGGWPKTLGLAPGTRIPLVHYKLLVDRGVDFAGACKLLEDKKASNLNGQLMMHEGFYQSIRPAHGRESEGVSSYVLLLQRPIPAYFTSNYIPLFRVYRPNIGLGQIQAHREVVNRFNMVSPEEAKEGWTRLFDDSKSICFHGVNCKNAKNKKLGCNVGKRFEEKHLLTGAVLAYWNVIQTVVGFRYYGSGKRKSNMKICRARATASDGKEIRLVGVEIDKKYLPSLMQAIADPDTAAGGGNKNKKGAMDPSFKAKSSQQLGPSP</sequence>
<dbReference type="Pfam" id="PF13871">
    <property type="entry name" value="Helicase_C_4"/>
    <property type="match status" value="1"/>
</dbReference>
<dbReference type="InterPro" id="IPR026937">
    <property type="entry name" value="SBNO_Helicase_C_dom"/>
</dbReference>
<feature type="region of interest" description="Disordered" evidence="2">
    <location>
        <begin position="592"/>
        <end position="635"/>
    </location>
</feature>
<evidence type="ECO:0000259" key="3">
    <source>
        <dbReference type="Pfam" id="PF13871"/>
    </source>
</evidence>
<dbReference type="InterPro" id="IPR027417">
    <property type="entry name" value="P-loop_NTPase"/>
</dbReference>
<dbReference type="GO" id="GO:0042393">
    <property type="term" value="F:histone binding"/>
    <property type="evidence" value="ECO:0007669"/>
    <property type="project" value="TreeGrafter"/>
</dbReference>
<feature type="domain" description="Strawberry notch AAA" evidence="4">
    <location>
        <begin position="161"/>
        <end position="474"/>
    </location>
</feature>
<organism evidence="6 7">
    <name type="scientific">Prymnesium parvum</name>
    <name type="common">Toxic golden alga</name>
    <dbReference type="NCBI Taxonomy" id="97485"/>
    <lineage>
        <taxon>Eukaryota</taxon>
        <taxon>Haptista</taxon>
        <taxon>Haptophyta</taxon>
        <taxon>Prymnesiophyceae</taxon>
        <taxon>Prymnesiales</taxon>
        <taxon>Prymnesiaceae</taxon>
        <taxon>Prymnesium</taxon>
    </lineage>
</organism>
<feature type="compositionally biased region" description="Basic and acidic residues" evidence="2">
    <location>
        <begin position="880"/>
        <end position="937"/>
    </location>
</feature>
<dbReference type="Pfam" id="PF25373">
    <property type="entry name" value="SBNO"/>
    <property type="match status" value="1"/>
</dbReference>
<dbReference type="Gene3D" id="3.40.50.300">
    <property type="entry name" value="P-loop containing nucleotide triphosphate hydrolases"/>
    <property type="match status" value="1"/>
</dbReference>
<feature type="domain" description="Strawberry notch helicase C" evidence="3">
    <location>
        <begin position="964"/>
        <end position="1251"/>
    </location>
</feature>
<feature type="compositionally biased region" description="Basic and acidic residues" evidence="2">
    <location>
        <begin position="851"/>
        <end position="873"/>
    </location>
</feature>
<comment type="similarity">
    <text evidence="1">Belongs to the SBNO family.</text>
</comment>
<evidence type="ECO:0000259" key="4">
    <source>
        <dbReference type="Pfam" id="PF13872"/>
    </source>
</evidence>
<evidence type="ECO:0000256" key="2">
    <source>
        <dbReference type="SAM" id="MobiDB-lite"/>
    </source>
</evidence>
<evidence type="ECO:0000313" key="7">
    <source>
        <dbReference type="Proteomes" id="UP001515480"/>
    </source>
</evidence>
<dbReference type="GO" id="GO:0006355">
    <property type="term" value="P:regulation of DNA-templated transcription"/>
    <property type="evidence" value="ECO:0007669"/>
    <property type="project" value="InterPro"/>
</dbReference>
<feature type="compositionally biased region" description="Acidic residues" evidence="2">
    <location>
        <begin position="592"/>
        <end position="608"/>
    </location>
</feature>
<dbReference type="PANTHER" id="PTHR12706:SF30">
    <property type="entry name" value="PROTEIN STRAWBERRY NOTCH-RELATED"/>
    <property type="match status" value="1"/>
</dbReference>
<feature type="compositionally biased region" description="Basic and acidic residues" evidence="2">
    <location>
        <begin position="128"/>
        <end position="141"/>
    </location>
</feature>
<dbReference type="GO" id="GO:0031490">
    <property type="term" value="F:chromatin DNA binding"/>
    <property type="evidence" value="ECO:0007669"/>
    <property type="project" value="TreeGrafter"/>
</dbReference>
<comment type="caution">
    <text evidence="6">The sequence shown here is derived from an EMBL/GenBank/DDBJ whole genome shotgun (WGS) entry which is preliminary data.</text>
</comment>
<reference evidence="6 7" key="1">
    <citation type="journal article" date="2024" name="Science">
        <title>Giant polyketide synthase enzymes in the biosynthesis of giant marine polyether toxins.</title>
        <authorList>
            <person name="Fallon T.R."/>
            <person name="Shende V.V."/>
            <person name="Wierzbicki I.H."/>
            <person name="Pendleton A.L."/>
            <person name="Watervoot N.F."/>
            <person name="Auber R.P."/>
            <person name="Gonzalez D.J."/>
            <person name="Wisecaver J.H."/>
            <person name="Moore B.S."/>
        </authorList>
    </citation>
    <scope>NUCLEOTIDE SEQUENCE [LARGE SCALE GENOMIC DNA]</scope>
    <source>
        <strain evidence="6 7">12B1</strain>
    </source>
</reference>